<dbReference type="OrthoDB" id="9780518at2"/>
<dbReference type="PANTHER" id="PTHR30137">
    <property type="entry name" value="LUCIFERASE-LIKE MONOOXYGENASE"/>
    <property type="match status" value="1"/>
</dbReference>
<gene>
    <name evidence="3" type="ORF">CJ205_03430</name>
</gene>
<protein>
    <submittedName>
        <fullName evidence="3">MsnO8 family LLM class oxidoreductase</fullName>
    </submittedName>
</protein>
<dbReference type="SUPFAM" id="SSF51679">
    <property type="entry name" value="Bacterial luciferase-like"/>
    <property type="match status" value="1"/>
</dbReference>
<feature type="domain" description="Luciferase-like" evidence="2">
    <location>
        <begin position="3"/>
        <end position="277"/>
    </location>
</feature>
<dbReference type="AlphaFoldDB" id="A0A1G8L2N4"/>
<comment type="similarity">
    <text evidence="1">To bacterial alkanal monooxygenase alpha and beta chains.</text>
</comment>
<dbReference type="GO" id="GO:0005829">
    <property type="term" value="C:cytosol"/>
    <property type="evidence" value="ECO:0007669"/>
    <property type="project" value="TreeGrafter"/>
</dbReference>
<dbReference type="InterPro" id="IPR011251">
    <property type="entry name" value="Luciferase-like_dom"/>
</dbReference>
<dbReference type="PANTHER" id="PTHR30137:SF6">
    <property type="entry name" value="LUCIFERASE-LIKE MONOOXYGENASE"/>
    <property type="match status" value="1"/>
</dbReference>
<evidence type="ECO:0000259" key="2">
    <source>
        <dbReference type="Pfam" id="PF00296"/>
    </source>
</evidence>
<name>A0A1G8L2N4_9LACT</name>
<dbReference type="NCBIfam" id="TIGR03558">
    <property type="entry name" value="oxido_grp_1"/>
    <property type="match status" value="1"/>
</dbReference>
<reference evidence="3 4" key="1">
    <citation type="submission" date="2017-09" db="EMBL/GenBank/DDBJ databases">
        <title>Bacterial strain isolated from the female urinary microbiota.</title>
        <authorList>
            <person name="Thomas-White K."/>
            <person name="Kumar N."/>
            <person name="Forster S."/>
            <person name="Putonti C."/>
            <person name="Lawley T."/>
            <person name="Wolfe A.J."/>
        </authorList>
    </citation>
    <scope>NUCLEOTIDE SEQUENCE [LARGE SCALE GENOMIC DNA]</scope>
    <source>
        <strain evidence="3 4">UMB0852</strain>
    </source>
</reference>
<comment type="caution">
    <text evidence="3">The sequence shown here is derived from an EMBL/GenBank/DDBJ whole genome shotgun (WGS) entry which is preliminary data.</text>
</comment>
<dbReference type="RefSeq" id="WP_092085033.1">
    <property type="nucleotide sequence ID" value="NZ_FNEL01000016.1"/>
</dbReference>
<organism evidence="3 4">
    <name type="scientific">Dolosicoccus paucivorans</name>
    <dbReference type="NCBI Taxonomy" id="84521"/>
    <lineage>
        <taxon>Bacteria</taxon>
        <taxon>Bacillati</taxon>
        <taxon>Bacillota</taxon>
        <taxon>Bacilli</taxon>
        <taxon>Lactobacillales</taxon>
        <taxon>Aerococcaceae</taxon>
        <taxon>Dolosicoccus</taxon>
    </lineage>
</organism>
<proteinExistence type="predicted"/>
<evidence type="ECO:0000256" key="1">
    <source>
        <dbReference type="ARBA" id="ARBA00007789"/>
    </source>
</evidence>
<sequence length="335" mass="38013">MVQFSILDYAQIDEGETSYDAIQNTVALARHAEQLGFKRFWVAEHHDVPAFASSSPELLMMHIADHTEHIKIGSGGVMIPHYSSYKVAENIRLLQATHRGRIDLGVGNTVGTKWVNEALNEGKDKRSYQSAIEDLKAYLYPQMPEDFRFKELTARPVVEESPEIWMLSTSVRNAEYAAQSGVKYCYGLFPGIPGDRFEVGKEALQAYNDQFVPNSSKLPKGTMVAVFAAIGETEKEAEELGKAIHLWLLGQDDFSHFKRIPSVATARDYPLTTEQKERIKAQEHRVFVASRQQLKEKLDQWIDYFKTDEVLLCLLAPGIKQRMNSLNIIAQEYQL</sequence>
<dbReference type="Gene3D" id="3.20.20.30">
    <property type="entry name" value="Luciferase-like domain"/>
    <property type="match status" value="1"/>
</dbReference>
<keyword evidence="4" id="KW-1185">Reference proteome</keyword>
<dbReference type="EMBL" id="PNHE01000009">
    <property type="protein sequence ID" value="PMC58645.1"/>
    <property type="molecule type" value="Genomic_DNA"/>
</dbReference>
<evidence type="ECO:0000313" key="3">
    <source>
        <dbReference type="EMBL" id="PMC58645.1"/>
    </source>
</evidence>
<dbReference type="InterPro" id="IPR036661">
    <property type="entry name" value="Luciferase-like_sf"/>
</dbReference>
<dbReference type="Proteomes" id="UP000235682">
    <property type="component" value="Unassembled WGS sequence"/>
</dbReference>
<dbReference type="CDD" id="cd00347">
    <property type="entry name" value="Flavin_utilizing_monoxygenases"/>
    <property type="match status" value="1"/>
</dbReference>
<dbReference type="STRING" id="84521.SAMN04487994_101629"/>
<dbReference type="InterPro" id="IPR019949">
    <property type="entry name" value="CmoO-like"/>
</dbReference>
<dbReference type="GO" id="GO:0016705">
    <property type="term" value="F:oxidoreductase activity, acting on paired donors, with incorporation or reduction of molecular oxygen"/>
    <property type="evidence" value="ECO:0007669"/>
    <property type="project" value="InterPro"/>
</dbReference>
<evidence type="ECO:0000313" key="4">
    <source>
        <dbReference type="Proteomes" id="UP000235682"/>
    </source>
</evidence>
<dbReference type="InterPro" id="IPR050766">
    <property type="entry name" value="Bact_Lucif_Oxidored"/>
</dbReference>
<accession>A0A1G8L2N4</accession>
<dbReference type="Pfam" id="PF00296">
    <property type="entry name" value="Bac_luciferase"/>
    <property type="match status" value="1"/>
</dbReference>